<keyword evidence="9" id="KW-0046">Antibiotic resistance</keyword>
<dbReference type="InterPro" id="IPR011004">
    <property type="entry name" value="Trimer_LpxA-like_sf"/>
</dbReference>
<dbReference type="PANTHER" id="PTHR43300">
    <property type="entry name" value="ACETYLTRANSFERASE"/>
    <property type="match status" value="1"/>
</dbReference>
<dbReference type="CDD" id="cd03349">
    <property type="entry name" value="LbH_XAT"/>
    <property type="match status" value="1"/>
</dbReference>
<dbReference type="Proteomes" id="UP001243713">
    <property type="component" value="Chromosome"/>
</dbReference>
<evidence type="ECO:0000256" key="1">
    <source>
        <dbReference type="ARBA" id="ARBA00007274"/>
    </source>
</evidence>
<evidence type="ECO:0000313" key="13">
    <source>
        <dbReference type="Proteomes" id="UP001243713"/>
    </source>
</evidence>
<dbReference type="InterPro" id="IPR050179">
    <property type="entry name" value="Trans_hexapeptide_repeat"/>
</dbReference>
<evidence type="ECO:0000256" key="2">
    <source>
        <dbReference type="ARBA" id="ARBA00013235"/>
    </source>
</evidence>
<dbReference type="EC" id="2.3.1.28" evidence="2"/>
<evidence type="ECO:0000256" key="4">
    <source>
        <dbReference type="ARBA" id="ARBA00022516"/>
    </source>
</evidence>
<evidence type="ECO:0000256" key="9">
    <source>
        <dbReference type="ARBA" id="ARBA00023251"/>
    </source>
</evidence>
<name>A0ABY8MV61_9PSED</name>
<keyword evidence="10" id="KW-0012">Acyltransferase</keyword>
<comment type="catalytic activity">
    <reaction evidence="11">
        <text>chloramphenicol + acetyl-CoA = chloramphenicol 3-acetate + CoA</text>
        <dbReference type="Rhea" id="RHEA:18421"/>
        <dbReference type="ChEBI" id="CHEBI:16730"/>
        <dbReference type="ChEBI" id="CHEBI:17698"/>
        <dbReference type="ChEBI" id="CHEBI:57287"/>
        <dbReference type="ChEBI" id="CHEBI:57288"/>
        <dbReference type="EC" id="2.3.1.28"/>
    </reaction>
</comment>
<reference evidence="12 13" key="1">
    <citation type="submission" date="2022-03" db="EMBL/GenBank/DDBJ databases">
        <title>Plant growth promoting endophytes with ACC deaminase activity.</title>
        <authorList>
            <person name="Charles T."/>
            <person name="Van Dyk A."/>
            <person name="Cheng J."/>
            <person name="Heil J."/>
        </authorList>
    </citation>
    <scope>NUCLEOTIDE SEQUENCE [LARGE SCALE GENOMIC DNA]</scope>
    <source>
        <strain evidence="12 13">8R6</strain>
    </source>
</reference>
<accession>A0ABY8MV61</accession>
<dbReference type="InterPro" id="IPR001451">
    <property type="entry name" value="Hexapep"/>
</dbReference>
<evidence type="ECO:0000313" key="12">
    <source>
        <dbReference type="EMBL" id="WGK91255.1"/>
    </source>
</evidence>
<evidence type="ECO:0000256" key="5">
    <source>
        <dbReference type="ARBA" id="ARBA00022556"/>
    </source>
</evidence>
<dbReference type="RefSeq" id="WP_223481603.1">
    <property type="nucleotide sequence ID" value="NZ_CP093428.1"/>
</dbReference>
<evidence type="ECO:0000256" key="10">
    <source>
        <dbReference type="ARBA" id="ARBA00023315"/>
    </source>
</evidence>
<evidence type="ECO:0000256" key="8">
    <source>
        <dbReference type="ARBA" id="ARBA00023098"/>
    </source>
</evidence>
<keyword evidence="6" id="KW-0808">Transferase</keyword>
<evidence type="ECO:0000256" key="6">
    <source>
        <dbReference type="ARBA" id="ARBA00022679"/>
    </source>
</evidence>
<evidence type="ECO:0000256" key="7">
    <source>
        <dbReference type="ARBA" id="ARBA00022737"/>
    </source>
</evidence>
<organism evidence="12 13">
    <name type="scientific">Pseudomonas migulae</name>
    <dbReference type="NCBI Taxonomy" id="78543"/>
    <lineage>
        <taxon>Bacteria</taxon>
        <taxon>Pseudomonadati</taxon>
        <taxon>Pseudomonadota</taxon>
        <taxon>Gammaproteobacteria</taxon>
        <taxon>Pseudomonadales</taxon>
        <taxon>Pseudomonadaceae</taxon>
        <taxon>Pseudomonas</taxon>
    </lineage>
</organism>
<keyword evidence="4" id="KW-0444">Lipid biosynthesis</keyword>
<protein>
    <recommendedName>
        <fullName evidence="3">Chloramphenicol acetyltransferase</fullName>
        <ecNumber evidence="2">2.3.1.28</ecNumber>
    </recommendedName>
</protein>
<evidence type="ECO:0000256" key="3">
    <source>
        <dbReference type="ARBA" id="ARBA00020291"/>
    </source>
</evidence>
<keyword evidence="5" id="KW-0441">Lipid A biosynthesis</keyword>
<proteinExistence type="inferred from homology"/>
<dbReference type="Pfam" id="PF00132">
    <property type="entry name" value="Hexapep"/>
    <property type="match status" value="1"/>
</dbReference>
<sequence length="263" mass="28844">MEKIINYCRNHFWKKWLRQHKCKIAGGVSSLNAKTTLLVEENVSLGHVVVGTKRLSIGAHTYIRSGCVLSAVSSIGRFCSIGNDCYIGQDKNTHPSDWVSSHPFQFTRTKLSFEPEIVDVTIGDDVWIGHGAMIMEGVTVGTGAIIATRALVAHDVPPYAVVAGIPAKVIKYRHPPEVVAQLLDSRWWECNVDFLLSLRLDDPRSALPIIADSRSANQVVYKQVEVTRKGCQLVSTLGLAAPTFSLQTEDPASRPVTTGHSVQ</sequence>
<gene>
    <name evidence="12" type="ORF">MOQ58_03430</name>
</gene>
<dbReference type="PROSITE" id="PS00101">
    <property type="entry name" value="HEXAPEP_TRANSFERASES"/>
    <property type="match status" value="1"/>
</dbReference>
<dbReference type="InterPro" id="IPR018357">
    <property type="entry name" value="Hexapep_transf_CS"/>
</dbReference>
<dbReference type="EMBL" id="CP093428">
    <property type="protein sequence ID" value="WGK91255.1"/>
    <property type="molecule type" value="Genomic_DNA"/>
</dbReference>
<dbReference type="SUPFAM" id="SSF51161">
    <property type="entry name" value="Trimeric LpxA-like enzymes"/>
    <property type="match status" value="1"/>
</dbReference>
<keyword evidence="8" id="KW-0443">Lipid metabolism</keyword>
<keyword evidence="13" id="KW-1185">Reference proteome</keyword>
<evidence type="ECO:0000256" key="11">
    <source>
        <dbReference type="ARBA" id="ARBA00047633"/>
    </source>
</evidence>
<comment type="similarity">
    <text evidence="1">Belongs to the transferase hexapeptide repeat family.</text>
</comment>
<dbReference type="Gene3D" id="2.160.10.10">
    <property type="entry name" value="Hexapeptide repeat proteins"/>
    <property type="match status" value="1"/>
</dbReference>
<keyword evidence="7" id="KW-0677">Repeat</keyword>
<dbReference type="PANTHER" id="PTHR43300:SF12">
    <property type="entry name" value="CHLORAMPHENICOL ACETYLTRANSFERASE"/>
    <property type="match status" value="1"/>
</dbReference>